<dbReference type="Proteomes" id="UP000031980">
    <property type="component" value="Unassembled WGS sequence"/>
</dbReference>
<evidence type="ECO:0000313" key="4">
    <source>
        <dbReference type="Proteomes" id="UP000031980"/>
    </source>
</evidence>
<protein>
    <submittedName>
        <fullName evidence="2">Uncharacterized protein</fullName>
    </submittedName>
</protein>
<reference evidence="1 3" key="2">
    <citation type="submission" date="2014-07" db="EMBL/GenBank/DDBJ databases">
        <title>Porphyromonadaceae bacterium OUH 334697 = ATCC BAA-2682 = DSM 28341 draft genome.</title>
        <authorList>
            <person name="Sydenham T.V."/>
            <person name="Hasman H."/>
            <person name="Justesen U.S."/>
        </authorList>
    </citation>
    <scope>NUCLEOTIDE SEQUENCE [LARGE SCALE GENOMIC DNA]</scope>
    <source>
        <strain evidence="1 3">OUH 334697</strain>
    </source>
</reference>
<evidence type="ECO:0000313" key="1">
    <source>
        <dbReference type="EMBL" id="KIO46241.1"/>
    </source>
</evidence>
<sequence>MSYTLFNFEFTKSVTKYKHIDDEGICFVRQKTERTNKSIKEIGMPIVSEMETMIKRWGNEPLSDNLIFSYLEEVDDPIKHKHLTKDLTRRINKRMKRICGMN</sequence>
<keyword evidence="4" id="KW-1185">Reference proteome</keyword>
<dbReference type="EMBL" id="JPIT01000016">
    <property type="protein sequence ID" value="KIO46241.1"/>
    <property type="molecule type" value="Genomic_DNA"/>
</dbReference>
<dbReference type="Proteomes" id="UP000031937">
    <property type="component" value="Unassembled WGS sequence"/>
</dbReference>
<name>A0A0C3RLD5_9PORP</name>
<gene>
    <name evidence="2" type="ORF">BA92_00270</name>
    <name evidence="1" type="ORF">IE90_05445</name>
</gene>
<proteinExistence type="predicted"/>
<dbReference type="AlphaFoldDB" id="A0A0C3RLD5"/>
<organism evidence="2 4">
    <name type="scientific">Sanguibacteroides justesenii</name>
    <dbReference type="NCBI Taxonomy" id="1547597"/>
    <lineage>
        <taxon>Bacteria</taxon>
        <taxon>Pseudomonadati</taxon>
        <taxon>Bacteroidota</taxon>
        <taxon>Bacteroidia</taxon>
        <taxon>Bacteroidales</taxon>
        <taxon>Porphyromonadaceae</taxon>
        <taxon>Sanguibacteroides</taxon>
    </lineage>
</organism>
<dbReference type="EMBL" id="JPIU01000014">
    <property type="protein sequence ID" value="KIO47489.1"/>
    <property type="molecule type" value="Genomic_DNA"/>
</dbReference>
<comment type="caution">
    <text evidence="2">The sequence shown here is derived from an EMBL/GenBank/DDBJ whole genome shotgun (WGS) entry which is preliminary data.</text>
</comment>
<evidence type="ECO:0000313" key="2">
    <source>
        <dbReference type="EMBL" id="KIO47489.1"/>
    </source>
</evidence>
<reference evidence="2 4" key="1">
    <citation type="submission" date="2014-07" db="EMBL/GenBank/DDBJ databases">
        <title>Porphyromonadaceae bacterium OUH 308042 = ATCC BAA-2681 = DSM 28342 draft genome.</title>
        <authorList>
            <person name="Sydenham T.V."/>
            <person name="Hasman H."/>
            <person name="Justensen U.S."/>
        </authorList>
    </citation>
    <scope>NUCLEOTIDE SEQUENCE [LARGE SCALE GENOMIC DNA]</scope>
    <source>
        <strain evidence="2 4">OUH 308042</strain>
    </source>
</reference>
<accession>A0A0C3RLD5</accession>
<evidence type="ECO:0000313" key="3">
    <source>
        <dbReference type="Proteomes" id="UP000031937"/>
    </source>
</evidence>